<dbReference type="AlphaFoldDB" id="K2QND9"/>
<keyword evidence="1" id="KW-1133">Transmembrane helix</keyword>
<dbReference type="EMBL" id="AHHD01000469">
    <property type="protein sequence ID" value="EKG11451.1"/>
    <property type="molecule type" value="Genomic_DNA"/>
</dbReference>
<reference evidence="2 3" key="1">
    <citation type="journal article" date="2012" name="BMC Genomics">
        <title>Tools to kill: Genome of one of the most destructive plant pathogenic fungi Macrophomina phaseolina.</title>
        <authorList>
            <person name="Islam M.S."/>
            <person name="Haque M.S."/>
            <person name="Islam M.M."/>
            <person name="Emdad E.M."/>
            <person name="Halim A."/>
            <person name="Hossen Q.M.M."/>
            <person name="Hossain M.Z."/>
            <person name="Ahmed B."/>
            <person name="Rahim S."/>
            <person name="Rahman M.S."/>
            <person name="Alam M.M."/>
            <person name="Hou S."/>
            <person name="Wan X."/>
            <person name="Saito J.A."/>
            <person name="Alam M."/>
        </authorList>
    </citation>
    <scope>NUCLEOTIDE SEQUENCE [LARGE SCALE GENOMIC DNA]</scope>
    <source>
        <strain evidence="2 3">MS6</strain>
    </source>
</reference>
<dbReference type="VEuPathDB" id="FungiDB:MPH_11466"/>
<gene>
    <name evidence="2" type="ORF">MPH_11466</name>
</gene>
<dbReference type="HOGENOM" id="CLU_1722720_0_0_1"/>
<protein>
    <submittedName>
        <fullName evidence="2">Uncharacterized protein</fullName>
    </submittedName>
</protein>
<evidence type="ECO:0000256" key="1">
    <source>
        <dbReference type="SAM" id="Phobius"/>
    </source>
</evidence>
<keyword evidence="1" id="KW-0812">Transmembrane</keyword>
<comment type="caution">
    <text evidence="2">The sequence shown here is derived from an EMBL/GenBank/DDBJ whole genome shotgun (WGS) entry which is preliminary data.</text>
</comment>
<keyword evidence="1" id="KW-0472">Membrane</keyword>
<feature type="transmembrane region" description="Helical" evidence="1">
    <location>
        <begin position="80"/>
        <end position="110"/>
    </location>
</feature>
<name>K2QND9_MACPH</name>
<accession>K2QND9</accession>
<evidence type="ECO:0000313" key="3">
    <source>
        <dbReference type="Proteomes" id="UP000007129"/>
    </source>
</evidence>
<evidence type="ECO:0000313" key="2">
    <source>
        <dbReference type="EMBL" id="EKG11451.1"/>
    </source>
</evidence>
<organism evidence="2 3">
    <name type="scientific">Macrophomina phaseolina (strain MS6)</name>
    <name type="common">Charcoal rot fungus</name>
    <dbReference type="NCBI Taxonomy" id="1126212"/>
    <lineage>
        <taxon>Eukaryota</taxon>
        <taxon>Fungi</taxon>
        <taxon>Dikarya</taxon>
        <taxon>Ascomycota</taxon>
        <taxon>Pezizomycotina</taxon>
        <taxon>Dothideomycetes</taxon>
        <taxon>Dothideomycetes incertae sedis</taxon>
        <taxon>Botryosphaeriales</taxon>
        <taxon>Botryosphaeriaceae</taxon>
        <taxon>Macrophomina</taxon>
    </lineage>
</organism>
<dbReference type="InParanoid" id="K2QND9"/>
<sequence>MFLTGYIDVRQDSECPFVGIDPSCCWLPSFRNAGRMDWPSGGLMRIGDVVTLILLLLAHLHPVHHLSWDSVFMRRYMVQYLLKGIAGCFSKISTNAVISCSPLTLSLLLIGSRVIQTMQREDRSDTTSSRHAWLERGPKCDRSDARKRRAWS</sequence>
<proteinExistence type="predicted"/>
<dbReference type="Proteomes" id="UP000007129">
    <property type="component" value="Unassembled WGS sequence"/>
</dbReference>
<feature type="transmembrane region" description="Helical" evidence="1">
    <location>
        <begin position="42"/>
        <end position="60"/>
    </location>
</feature>